<dbReference type="GO" id="GO:0000978">
    <property type="term" value="F:RNA polymerase II cis-regulatory region sequence-specific DNA binding"/>
    <property type="evidence" value="ECO:0007669"/>
    <property type="project" value="TreeGrafter"/>
</dbReference>
<sequence length="279" mass="30092">MADDEDPLAEGSFSHLLFADYDDDIVALDHHKHHHRGCSFNYYSSFPAAGKPPTPRMICFGDSHTNKDECDLGFAPDHAGTKNITQKSGVTCSNSSSASSTHTSNAQSLHKNINNRKRNGSPTEPTHSTSGIVSGAPLGCQKTSKKTKQDKLAFTGHAKGRTVKKEKLGERLTALQQLVSPFGKTDTASVLHEAMGYIRFLHNQVQVLCSPYLQCLPSSAYVQAQKGNGGEGKSSKDLRSRGLCLVPVECTAHVASSNGADFWSPAMRNTPTVSLHQPN</sequence>
<dbReference type="GO" id="GO:0046983">
    <property type="term" value="F:protein dimerization activity"/>
    <property type="evidence" value="ECO:0007669"/>
    <property type="project" value="InterPro"/>
</dbReference>
<evidence type="ECO:0000256" key="5">
    <source>
        <dbReference type="ARBA" id="ARBA00023242"/>
    </source>
</evidence>
<name>A0A9E8Z0I0_NOTNI</name>
<evidence type="ECO:0000259" key="7">
    <source>
        <dbReference type="PROSITE" id="PS50888"/>
    </source>
</evidence>
<keyword evidence="3" id="KW-0238">DNA-binding</keyword>
<dbReference type="SUPFAM" id="SSF47459">
    <property type="entry name" value="HLH, helix-loop-helix DNA-binding domain"/>
    <property type="match status" value="1"/>
</dbReference>
<dbReference type="AlphaFoldDB" id="A0A9E8Z0I0"/>
<reference evidence="8" key="1">
    <citation type="submission" date="2022-08" db="EMBL/GenBank/DDBJ databases">
        <title>Phylogenomics of transcriptionally active AP2/ERF and bHLH transcription factors and their promoter regions regulating camptothecin biosynthesis in Nothapodytes nimmoniana.</title>
        <authorList>
            <person name="Godbole R.C."/>
            <person name="Pable A.A."/>
            <person name="Singh S."/>
            <person name="Barvkar V.T."/>
        </authorList>
    </citation>
    <scope>NUCLEOTIDE SEQUENCE</scope>
</reference>
<dbReference type="PANTHER" id="PTHR16223">
    <property type="entry name" value="TRANSCRIPTION FACTOR BHLH83-RELATED"/>
    <property type="match status" value="1"/>
</dbReference>
<dbReference type="EMBL" id="OP311581">
    <property type="protein sequence ID" value="WAK86109.1"/>
    <property type="molecule type" value="mRNA"/>
</dbReference>
<dbReference type="InterPro" id="IPR045239">
    <property type="entry name" value="bHLH95_bHLH"/>
</dbReference>
<evidence type="ECO:0000256" key="3">
    <source>
        <dbReference type="ARBA" id="ARBA00023125"/>
    </source>
</evidence>
<feature type="compositionally biased region" description="Low complexity" evidence="6">
    <location>
        <begin position="93"/>
        <end position="108"/>
    </location>
</feature>
<feature type="domain" description="BHLH" evidence="7">
    <location>
        <begin position="152"/>
        <end position="201"/>
    </location>
</feature>
<dbReference type="InterPro" id="IPR011598">
    <property type="entry name" value="bHLH_dom"/>
</dbReference>
<evidence type="ECO:0000256" key="6">
    <source>
        <dbReference type="SAM" id="MobiDB-lite"/>
    </source>
</evidence>
<feature type="compositionally biased region" description="Polar residues" evidence="6">
    <location>
        <begin position="120"/>
        <end position="132"/>
    </location>
</feature>
<dbReference type="CDD" id="cd11393">
    <property type="entry name" value="bHLH_AtbHLH_like"/>
    <property type="match status" value="1"/>
</dbReference>
<evidence type="ECO:0000256" key="2">
    <source>
        <dbReference type="ARBA" id="ARBA00023015"/>
    </source>
</evidence>
<dbReference type="GO" id="GO:0000981">
    <property type="term" value="F:DNA-binding transcription factor activity, RNA polymerase II-specific"/>
    <property type="evidence" value="ECO:0007669"/>
    <property type="project" value="TreeGrafter"/>
</dbReference>
<organism evidence="8">
    <name type="scientific">Nothapodytes nimmoniana</name>
    <name type="common">Nothapodytes foetida</name>
    <dbReference type="NCBI Taxonomy" id="159386"/>
    <lineage>
        <taxon>Eukaryota</taxon>
        <taxon>Viridiplantae</taxon>
        <taxon>Streptophyta</taxon>
        <taxon>Embryophyta</taxon>
        <taxon>Tracheophyta</taxon>
        <taxon>Spermatophyta</taxon>
        <taxon>Magnoliopsida</taxon>
        <taxon>eudicotyledons</taxon>
        <taxon>Gunneridae</taxon>
        <taxon>Pentapetalae</taxon>
        <taxon>asterids</taxon>
        <taxon>lamiids</taxon>
        <taxon>Icacinales</taxon>
        <taxon>Icacinaceae</taxon>
        <taxon>Nothapodytes</taxon>
    </lineage>
</organism>
<proteinExistence type="evidence at transcript level"/>
<evidence type="ECO:0000256" key="4">
    <source>
        <dbReference type="ARBA" id="ARBA00023163"/>
    </source>
</evidence>
<dbReference type="PROSITE" id="PS50888">
    <property type="entry name" value="BHLH"/>
    <property type="match status" value="1"/>
</dbReference>
<accession>A0A9E8Z0I0</accession>
<comment type="subcellular location">
    <subcellularLocation>
        <location evidence="1">Nucleus</location>
    </subcellularLocation>
</comment>
<evidence type="ECO:0000256" key="1">
    <source>
        <dbReference type="ARBA" id="ARBA00004123"/>
    </source>
</evidence>
<feature type="compositionally biased region" description="Polar residues" evidence="6">
    <location>
        <begin position="83"/>
        <end position="92"/>
    </location>
</feature>
<keyword evidence="5" id="KW-0539">Nucleus</keyword>
<dbReference type="InterPro" id="IPR036638">
    <property type="entry name" value="HLH_DNA-bd_sf"/>
</dbReference>
<dbReference type="InterPro" id="IPR045843">
    <property type="entry name" value="IND-like"/>
</dbReference>
<dbReference type="PANTHER" id="PTHR16223:SF335">
    <property type="entry name" value="TRANSCRIPTION FACTOR BHLH113"/>
    <property type="match status" value="1"/>
</dbReference>
<protein>
    <submittedName>
        <fullName evidence="8">Transcription factor bHLH63</fullName>
    </submittedName>
</protein>
<keyword evidence="4" id="KW-0804">Transcription</keyword>
<dbReference type="GO" id="GO:0005634">
    <property type="term" value="C:nucleus"/>
    <property type="evidence" value="ECO:0007669"/>
    <property type="project" value="UniProtKB-SubCell"/>
</dbReference>
<evidence type="ECO:0000313" key="8">
    <source>
        <dbReference type="EMBL" id="WAK86109.1"/>
    </source>
</evidence>
<keyword evidence="2" id="KW-0805">Transcription regulation</keyword>
<feature type="region of interest" description="Disordered" evidence="6">
    <location>
        <begin position="83"/>
        <end position="164"/>
    </location>
</feature>